<gene>
    <name evidence="3" type="ORF">METZ01_LOCUS7751</name>
</gene>
<dbReference type="AlphaFoldDB" id="A0A381NK46"/>
<dbReference type="PANTHER" id="PTHR42776:SF27">
    <property type="entry name" value="DIPEPTIDYL PEPTIDASE FAMILY MEMBER 6"/>
    <property type="match status" value="1"/>
</dbReference>
<dbReference type="Gene3D" id="3.40.50.1820">
    <property type="entry name" value="alpha/beta hydrolase"/>
    <property type="match status" value="1"/>
</dbReference>
<dbReference type="GO" id="GO:0004252">
    <property type="term" value="F:serine-type endopeptidase activity"/>
    <property type="evidence" value="ECO:0007669"/>
    <property type="project" value="TreeGrafter"/>
</dbReference>
<evidence type="ECO:0000313" key="3">
    <source>
        <dbReference type="EMBL" id="SUZ54897.1"/>
    </source>
</evidence>
<sequence length="646" mass="72937">MEKKFLSLSLLSLLFVFSGITYSQEQIPTDVFGSPPLIGTVKISPSGEKIAMYATLQNGDSAILVRDLTKSESPLRPIATSDNKALKLLSFSWFNDDIILASAWMASDYYKTKLDNTRLLKINVDGTGFEPLFRKRHFKDLPWQPPQQTGIIDWLEDDDDHILVSVRVSNMRSPDVVKVNVKKNTIKIIKKGVAGTSGWMTDEYGEVRIGYTYDRNRSAGTIIFKDHGSTKWRTIWKYTTLSKDSVSVLGFGEDPNKVWFEAYEGDRIAVFSADISKQNFEPELVYSHPERDVETRLRYKEGSKDPIGISFRDENYHMITWDKEEAEFEKNIYELFPDQDVYFGTTSKDENRYIIFVENSSTPGSFYLGDKKLGTLDLVAHSYPALANSVLPPKEAITYKARDGLEIEAFLTLPEGKEKNLPTLIFPHGGPIAADGEKGFDYWTSFFANRGYAVVQMNFRGSTGYGFDFMKAGLGQWGGQMQEDVEDATKWAIEEGIADPERICIVGGSYGGYAALMGAATSNLYQCSVSFAGVSDLLYLLDESRRYGGEETLRIMLGDKSRAELRETSPVNLADQIEIPVLLVQGDDDSRVLLKHGQSMRDALEEAGVEHIYIEQEDSDHFLTLKRNRLEFFKETEKFLEKYIGS</sequence>
<proteinExistence type="predicted"/>
<evidence type="ECO:0000259" key="2">
    <source>
        <dbReference type="Pfam" id="PF00326"/>
    </source>
</evidence>
<reference evidence="3" key="1">
    <citation type="submission" date="2018-05" db="EMBL/GenBank/DDBJ databases">
        <authorList>
            <person name="Lanie J.A."/>
            <person name="Ng W.-L."/>
            <person name="Kazmierczak K.M."/>
            <person name="Andrzejewski T.M."/>
            <person name="Davidsen T.M."/>
            <person name="Wayne K.J."/>
            <person name="Tettelin H."/>
            <person name="Glass J.I."/>
            <person name="Rusch D."/>
            <person name="Podicherti R."/>
            <person name="Tsui H.-C.T."/>
            <person name="Winkler M.E."/>
        </authorList>
    </citation>
    <scope>NUCLEOTIDE SEQUENCE</scope>
</reference>
<name>A0A381NK46_9ZZZZ</name>
<evidence type="ECO:0000256" key="1">
    <source>
        <dbReference type="ARBA" id="ARBA00022801"/>
    </source>
</evidence>
<organism evidence="3">
    <name type="scientific">marine metagenome</name>
    <dbReference type="NCBI Taxonomy" id="408172"/>
    <lineage>
        <taxon>unclassified sequences</taxon>
        <taxon>metagenomes</taxon>
        <taxon>ecological metagenomes</taxon>
    </lineage>
</organism>
<dbReference type="Pfam" id="PF00326">
    <property type="entry name" value="Peptidase_S9"/>
    <property type="match status" value="1"/>
</dbReference>
<feature type="domain" description="Peptidase S9 prolyl oligopeptidase catalytic" evidence="2">
    <location>
        <begin position="440"/>
        <end position="645"/>
    </location>
</feature>
<accession>A0A381NK46</accession>
<dbReference type="GO" id="GO:0006508">
    <property type="term" value="P:proteolysis"/>
    <property type="evidence" value="ECO:0007669"/>
    <property type="project" value="InterPro"/>
</dbReference>
<dbReference type="PANTHER" id="PTHR42776">
    <property type="entry name" value="SERINE PEPTIDASE S9 FAMILY MEMBER"/>
    <property type="match status" value="1"/>
</dbReference>
<dbReference type="SUPFAM" id="SSF53474">
    <property type="entry name" value="alpha/beta-Hydrolases"/>
    <property type="match status" value="1"/>
</dbReference>
<protein>
    <recommendedName>
        <fullName evidence="2">Peptidase S9 prolyl oligopeptidase catalytic domain-containing protein</fullName>
    </recommendedName>
</protein>
<dbReference type="EMBL" id="UINC01000414">
    <property type="protein sequence ID" value="SUZ54897.1"/>
    <property type="molecule type" value="Genomic_DNA"/>
</dbReference>
<keyword evidence="1" id="KW-0378">Hydrolase</keyword>
<dbReference type="InterPro" id="IPR001375">
    <property type="entry name" value="Peptidase_S9_cat"/>
</dbReference>
<dbReference type="InterPro" id="IPR029058">
    <property type="entry name" value="AB_hydrolase_fold"/>
</dbReference>